<evidence type="ECO:0000259" key="8">
    <source>
        <dbReference type="PROSITE" id="PS50110"/>
    </source>
</evidence>
<evidence type="ECO:0000256" key="4">
    <source>
        <dbReference type="ARBA" id="ARBA00023012"/>
    </source>
</evidence>
<keyword evidence="6" id="KW-1133">Transmembrane helix</keyword>
<feature type="domain" description="Response regulatory" evidence="8">
    <location>
        <begin position="336"/>
        <end position="454"/>
    </location>
</feature>
<dbReference type="Pfam" id="PF00072">
    <property type="entry name" value="Response_reg"/>
    <property type="match status" value="2"/>
</dbReference>
<evidence type="ECO:0000256" key="3">
    <source>
        <dbReference type="ARBA" id="ARBA00022553"/>
    </source>
</evidence>
<sequence length="689" mass="76361">MLEVTMVFFVIIVFSQPWIAITNMALGVILAMVSSHLLIPDFSSFNHSVLVSDHLHVMIYTLLVGLIFSRSNLKGQLAQEKLDTVKELTTCIALEMKNPINQIRYRIDLIQQRLPHPGYSGQSHSVSATDMDAIYREISKCRQSVNWGAQVIEMTMDEMGFTPIDKTGFRHLSAAAVTRKAVDEFSYQNASDRSRVLLMVREDFVFNGDETRYVYVLFNLLKNATYYFNEHLDARIMVIVDEQRVTVEDTGPGMKPDVLARAFEPFHSVGKPGGTGLGLSFCKRTMQAFGGRITCESSMGSFTRFVMRFPRISNRDLMAYEDSLLTRAKEVFQGKQILIVDDAPRLRASARAVLGPLGVRVDEAEDGRTALEMLARKRYDAMLLDLSMPVLDGYDTAETIRRGGVPGLEHMPIVVHSAEGQQPARSRLDRIGVDAFIPKGSKPLEIIDALCRAHASAAHRQETLASSSTLAGKTLLLADGEAFSRKSLRAALQERGMRVIDVGDGRTAMNMLTGAIRIDVVLTDMQMPMLDGLGIARAIRLLPPPLCSTPVIAMGTQCGEALFTAAQEAGIDEFLEKPVDLMELFQKLNQQLAVVVDAGALSDVLSDVRTKLGILAHHVALNNHDMGQELMHAILELAGQINARAFHAELRALYDITREKGQWPTGDWLTRLQDLFAEVEKRFSPAVPA</sequence>
<dbReference type="Proteomes" id="UP001265550">
    <property type="component" value="Unassembled WGS sequence"/>
</dbReference>
<name>A0ABU1V5D0_9BURK</name>
<accession>A0ABU1V5D0</accession>
<dbReference type="InterPro" id="IPR003594">
    <property type="entry name" value="HATPase_dom"/>
</dbReference>
<keyword evidence="6" id="KW-0472">Membrane</keyword>
<feature type="domain" description="Response regulatory" evidence="8">
    <location>
        <begin position="474"/>
        <end position="592"/>
    </location>
</feature>
<dbReference type="SMART" id="SM00448">
    <property type="entry name" value="REC"/>
    <property type="match status" value="2"/>
</dbReference>
<evidence type="ECO:0000256" key="1">
    <source>
        <dbReference type="ARBA" id="ARBA00000085"/>
    </source>
</evidence>
<feature type="modified residue" description="4-aspartylphosphate" evidence="5">
    <location>
        <position position="524"/>
    </location>
</feature>
<gene>
    <name evidence="9" type="ORF">J2X09_000379</name>
</gene>
<dbReference type="EC" id="2.7.13.3" evidence="2"/>
<dbReference type="PROSITE" id="PS50110">
    <property type="entry name" value="RESPONSE_REGULATORY"/>
    <property type="match status" value="2"/>
</dbReference>
<evidence type="ECO:0000256" key="5">
    <source>
        <dbReference type="PROSITE-ProRule" id="PRU00169"/>
    </source>
</evidence>
<evidence type="ECO:0000256" key="6">
    <source>
        <dbReference type="SAM" id="Phobius"/>
    </source>
</evidence>
<dbReference type="PRINTS" id="PR00344">
    <property type="entry name" value="BCTRLSENSOR"/>
</dbReference>
<organism evidence="9 10">
    <name type="scientific">Hydrogenophaga laconesensis</name>
    <dbReference type="NCBI Taxonomy" id="1805971"/>
    <lineage>
        <taxon>Bacteria</taxon>
        <taxon>Pseudomonadati</taxon>
        <taxon>Pseudomonadota</taxon>
        <taxon>Betaproteobacteria</taxon>
        <taxon>Burkholderiales</taxon>
        <taxon>Comamonadaceae</taxon>
        <taxon>Hydrogenophaga</taxon>
    </lineage>
</organism>
<dbReference type="Gene3D" id="3.40.50.2300">
    <property type="match status" value="2"/>
</dbReference>
<dbReference type="SUPFAM" id="SSF55874">
    <property type="entry name" value="ATPase domain of HSP90 chaperone/DNA topoisomerase II/histidine kinase"/>
    <property type="match status" value="1"/>
</dbReference>
<dbReference type="InterPro" id="IPR001789">
    <property type="entry name" value="Sig_transdc_resp-reg_receiver"/>
</dbReference>
<dbReference type="SUPFAM" id="SSF52172">
    <property type="entry name" value="CheY-like"/>
    <property type="match status" value="2"/>
</dbReference>
<keyword evidence="10" id="KW-1185">Reference proteome</keyword>
<evidence type="ECO:0000313" key="10">
    <source>
        <dbReference type="Proteomes" id="UP001265550"/>
    </source>
</evidence>
<dbReference type="PANTHER" id="PTHR45339">
    <property type="entry name" value="HYBRID SIGNAL TRANSDUCTION HISTIDINE KINASE J"/>
    <property type="match status" value="1"/>
</dbReference>
<feature type="transmembrane region" description="Helical" evidence="6">
    <location>
        <begin position="6"/>
        <end position="33"/>
    </location>
</feature>
<dbReference type="CDD" id="cd17546">
    <property type="entry name" value="REC_hyHK_CKI1_RcsC-like"/>
    <property type="match status" value="2"/>
</dbReference>
<evidence type="ECO:0000256" key="2">
    <source>
        <dbReference type="ARBA" id="ARBA00012438"/>
    </source>
</evidence>
<dbReference type="RefSeq" id="WP_204731662.1">
    <property type="nucleotide sequence ID" value="NZ_JAVDWE010000001.1"/>
</dbReference>
<proteinExistence type="predicted"/>
<reference evidence="9 10" key="1">
    <citation type="submission" date="2023-07" db="EMBL/GenBank/DDBJ databases">
        <title>Sorghum-associated microbial communities from plants grown in Nebraska, USA.</title>
        <authorList>
            <person name="Schachtman D."/>
        </authorList>
    </citation>
    <scope>NUCLEOTIDE SEQUENCE [LARGE SCALE GENOMIC DNA]</scope>
    <source>
        <strain evidence="9 10">BE240</strain>
    </source>
</reference>
<dbReference type="PROSITE" id="PS50109">
    <property type="entry name" value="HIS_KIN"/>
    <property type="match status" value="1"/>
</dbReference>
<dbReference type="InterPro" id="IPR011006">
    <property type="entry name" value="CheY-like_superfamily"/>
</dbReference>
<dbReference type="InterPro" id="IPR005467">
    <property type="entry name" value="His_kinase_dom"/>
</dbReference>
<feature type="domain" description="Histidine kinase" evidence="7">
    <location>
        <begin position="91"/>
        <end position="313"/>
    </location>
</feature>
<protein>
    <recommendedName>
        <fullName evidence="2">histidine kinase</fullName>
        <ecNumber evidence="2">2.7.13.3</ecNumber>
    </recommendedName>
</protein>
<dbReference type="SMART" id="SM00387">
    <property type="entry name" value="HATPase_c"/>
    <property type="match status" value="1"/>
</dbReference>
<evidence type="ECO:0000313" key="9">
    <source>
        <dbReference type="EMBL" id="MDR7092656.1"/>
    </source>
</evidence>
<dbReference type="InterPro" id="IPR004358">
    <property type="entry name" value="Sig_transdc_His_kin-like_C"/>
</dbReference>
<keyword evidence="3 5" id="KW-0597">Phosphoprotein</keyword>
<dbReference type="Gene3D" id="3.30.565.10">
    <property type="entry name" value="Histidine kinase-like ATPase, C-terminal domain"/>
    <property type="match status" value="1"/>
</dbReference>
<dbReference type="PANTHER" id="PTHR45339:SF1">
    <property type="entry name" value="HYBRID SIGNAL TRANSDUCTION HISTIDINE KINASE J"/>
    <property type="match status" value="1"/>
</dbReference>
<feature type="modified residue" description="4-aspartylphosphate" evidence="5">
    <location>
        <position position="385"/>
    </location>
</feature>
<comment type="caution">
    <text evidence="9">The sequence shown here is derived from an EMBL/GenBank/DDBJ whole genome shotgun (WGS) entry which is preliminary data.</text>
</comment>
<evidence type="ECO:0000259" key="7">
    <source>
        <dbReference type="PROSITE" id="PS50109"/>
    </source>
</evidence>
<dbReference type="Pfam" id="PF02518">
    <property type="entry name" value="HATPase_c"/>
    <property type="match status" value="1"/>
</dbReference>
<keyword evidence="4" id="KW-0902">Two-component regulatory system</keyword>
<comment type="catalytic activity">
    <reaction evidence="1">
        <text>ATP + protein L-histidine = ADP + protein N-phospho-L-histidine.</text>
        <dbReference type="EC" id="2.7.13.3"/>
    </reaction>
</comment>
<dbReference type="InterPro" id="IPR036890">
    <property type="entry name" value="HATPase_C_sf"/>
</dbReference>
<dbReference type="EMBL" id="JAVDWE010000001">
    <property type="protein sequence ID" value="MDR7092656.1"/>
    <property type="molecule type" value="Genomic_DNA"/>
</dbReference>
<keyword evidence="6" id="KW-0812">Transmembrane</keyword>